<proteinExistence type="predicted"/>
<feature type="transmembrane region" description="Helical" evidence="1">
    <location>
        <begin position="20"/>
        <end position="41"/>
    </location>
</feature>
<feature type="transmembrane region" description="Helical" evidence="1">
    <location>
        <begin position="197"/>
        <end position="221"/>
    </location>
</feature>
<keyword evidence="1" id="KW-0472">Membrane</keyword>
<evidence type="ECO:0000313" key="3">
    <source>
        <dbReference type="Proteomes" id="UP001239462"/>
    </source>
</evidence>
<keyword evidence="3" id="KW-1185">Reference proteome</keyword>
<organism evidence="2 3">
    <name type="scientific">Roseiconus lacunae</name>
    <dbReference type="NCBI Taxonomy" id="2605694"/>
    <lineage>
        <taxon>Bacteria</taxon>
        <taxon>Pseudomonadati</taxon>
        <taxon>Planctomycetota</taxon>
        <taxon>Planctomycetia</taxon>
        <taxon>Pirellulales</taxon>
        <taxon>Pirellulaceae</taxon>
        <taxon>Roseiconus</taxon>
    </lineage>
</organism>
<dbReference type="Pfam" id="PF13803">
    <property type="entry name" value="DUF4184"/>
    <property type="match status" value="1"/>
</dbReference>
<keyword evidence="1" id="KW-0812">Transmembrane</keyword>
<gene>
    <name evidence="2" type="ORF">QTN89_21880</name>
</gene>
<feature type="transmembrane region" description="Helical" evidence="1">
    <location>
        <begin position="53"/>
        <end position="72"/>
    </location>
</feature>
<comment type="caution">
    <text evidence="2">The sequence shown here is derived from an EMBL/GenBank/DDBJ whole genome shotgun (WGS) entry which is preliminary data.</text>
</comment>
<name>A0ABT7PNN9_9BACT</name>
<sequence>MPFTPTHILAVVPFGLKAKWLPMSALAIGAMVPDIALFFPIVDYARTHSATGVVFFCGPMGIGLFLLFDLLMRKPLCTLLPNWIRCRIDPRPRLPHSSTIAPVLTLIVQVGFAVVIGSSTHVIWDAFTHEGRWGTKLVPALEMMWSIGPFQLRGYKLFQYGSTFVGLPLLVLIAWWKLRGATSIASGAASIGIRSQCLTFLLAAVAIVIVSVHAFLIQPVFYRALGIAIKQSGAILMIGSILWCIAFHLVGRRSIESA</sequence>
<dbReference type="RefSeq" id="WP_289165764.1">
    <property type="nucleotide sequence ID" value="NZ_JASZZN010000019.1"/>
</dbReference>
<keyword evidence="1" id="KW-1133">Transmembrane helix</keyword>
<dbReference type="InterPro" id="IPR025238">
    <property type="entry name" value="DUF4184"/>
</dbReference>
<evidence type="ECO:0000313" key="2">
    <source>
        <dbReference type="EMBL" id="MDM4018114.1"/>
    </source>
</evidence>
<accession>A0ABT7PNN9</accession>
<protein>
    <submittedName>
        <fullName evidence="2">DUF4184 family protein</fullName>
    </submittedName>
</protein>
<feature type="transmembrane region" description="Helical" evidence="1">
    <location>
        <begin position="157"/>
        <end position="176"/>
    </location>
</feature>
<dbReference type="Proteomes" id="UP001239462">
    <property type="component" value="Unassembled WGS sequence"/>
</dbReference>
<reference evidence="2 3" key="1">
    <citation type="submission" date="2023-06" db="EMBL/GenBank/DDBJ databases">
        <title>Roseiconus lacunae JC819 isolated from Gulf of Mannar region, Tamil Nadu.</title>
        <authorList>
            <person name="Pk S."/>
            <person name="Ch S."/>
            <person name="Ch V.R."/>
        </authorList>
    </citation>
    <scope>NUCLEOTIDE SEQUENCE [LARGE SCALE GENOMIC DNA]</scope>
    <source>
        <strain evidence="2 3">JC819</strain>
    </source>
</reference>
<feature type="transmembrane region" description="Helical" evidence="1">
    <location>
        <begin position="233"/>
        <end position="251"/>
    </location>
</feature>
<evidence type="ECO:0000256" key="1">
    <source>
        <dbReference type="SAM" id="Phobius"/>
    </source>
</evidence>
<dbReference type="EMBL" id="JASZZN010000019">
    <property type="protein sequence ID" value="MDM4018114.1"/>
    <property type="molecule type" value="Genomic_DNA"/>
</dbReference>